<dbReference type="InterPro" id="IPR001387">
    <property type="entry name" value="Cro/C1-type_HTH"/>
</dbReference>
<protein>
    <submittedName>
        <fullName evidence="2">Helix-turn-helix transcriptional regulator</fullName>
    </submittedName>
</protein>
<comment type="caution">
    <text evidence="2">The sequence shown here is derived from an EMBL/GenBank/DDBJ whole genome shotgun (WGS) entry which is preliminary data.</text>
</comment>
<dbReference type="Proteomes" id="UP001597399">
    <property type="component" value="Unassembled WGS sequence"/>
</dbReference>
<dbReference type="SMART" id="SM00530">
    <property type="entry name" value="HTH_XRE"/>
    <property type="match status" value="1"/>
</dbReference>
<gene>
    <name evidence="2" type="ORF">ACFSUE_01020</name>
</gene>
<keyword evidence="3" id="KW-1185">Reference proteome</keyword>
<evidence type="ECO:0000313" key="2">
    <source>
        <dbReference type="EMBL" id="MFD2692230.1"/>
    </source>
</evidence>
<sequence length="66" mass="7980">MREWLRSKREFLGLTQEEIASRAHIQRAYYTMIESGRRNQSVKVAQMIAMELNFNWIIFLNFKVTK</sequence>
<name>A0ABW5RXL1_9BACL</name>
<organism evidence="2 3">
    <name type="scientific">Sporolactobacillus shoreicorticis</name>
    <dbReference type="NCBI Taxonomy" id="1923877"/>
    <lineage>
        <taxon>Bacteria</taxon>
        <taxon>Bacillati</taxon>
        <taxon>Bacillota</taxon>
        <taxon>Bacilli</taxon>
        <taxon>Bacillales</taxon>
        <taxon>Sporolactobacillaceae</taxon>
        <taxon>Sporolactobacillus</taxon>
    </lineage>
</organism>
<evidence type="ECO:0000313" key="3">
    <source>
        <dbReference type="Proteomes" id="UP001597399"/>
    </source>
</evidence>
<dbReference type="PROSITE" id="PS50943">
    <property type="entry name" value="HTH_CROC1"/>
    <property type="match status" value="1"/>
</dbReference>
<evidence type="ECO:0000259" key="1">
    <source>
        <dbReference type="PROSITE" id="PS50943"/>
    </source>
</evidence>
<reference evidence="3" key="1">
    <citation type="journal article" date="2019" name="Int. J. Syst. Evol. Microbiol.">
        <title>The Global Catalogue of Microorganisms (GCM) 10K type strain sequencing project: providing services to taxonomists for standard genome sequencing and annotation.</title>
        <authorList>
            <consortium name="The Broad Institute Genomics Platform"/>
            <consortium name="The Broad Institute Genome Sequencing Center for Infectious Disease"/>
            <person name="Wu L."/>
            <person name="Ma J."/>
        </authorList>
    </citation>
    <scope>NUCLEOTIDE SEQUENCE [LARGE SCALE GENOMIC DNA]</scope>
    <source>
        <strain evidence="3">TISTR 2466</strain>
    </source>
</reference>
<proteinExistence type="predicted"/>
<dbReference type="InterPro" id="IPR010982">
    <property type="entry name" value="Lambda_DNA-bd_dom_sf"/>
</dbReference>
<dbReference type="SUPFAM" id="SSF47413">
    <property type="entry name" value="lambda repressor-like DNA-binding domains"/>
    <property type="match status" value="1"/>
</dbReference>
<dbReference type="Pfam" id="PF01381">
    <property type="entry name" value="HTH_3"/>
    <property type="match status" value="1"/>
</dbReference>
<dbReference type="CDD" id="cd00093">
    <property type="entry name" value="HTH_XRE"/>
    <property type="match status" value="1"/>
</dbReference>
<feature type="domain" description="HTH cro/C1-type" evidence="1">
    <location>
        <begin position="5"/>
        <end position="59"/>
    </location>
</feature>
<accession>A0ABW5RXL1</accession>
<dbReference type="Gene3D" id="1.10.260.40">
    <property type="entry name" value="lambda repressor-like DNA-binding domains"/>
    <property type="match status" value="1"/>
</dbReference>
<dbReference type="RefSeq" id="WP_253058673.1">
    <property type="nucleotide sequence ID" value="NZ_JAMXWM010000003.1"/>
</dbReference>
<dbReference type="EMBL" id="JBHUMQ010000001">
    <property type="protein sequence ID" value="MFD2692230.1"/>
    <property type="molecule type" value="Genomic_DNA"/>
</dbReference>